<sequence length="66" mass="7569">MSNKPRLSLEARRIRMIIVTAPIMVACSYVLFNRLVLGEERKKLPNRNADEGLSIRIVEKEQKDAS</sequence>
<keyword evidence="1" id="KW-0472">Membrane</keyword>
<accession>A0A9P6JSR9</accession>
<dbReference type="OrthoDB" id="3784821at2759"/>
<gene>
    <name evidence="2" type="ORF">CPB83DRAFT_849260</name>
</gene>
<dbReference type="Proteomes" id="UP000807306">
    <property type="component" value="Unassembled WGS sequence"/>
</dbReference>
<dbReference type="EMBL" id="MU157836">
    <property type="protein sequence ID" value="KAF9531064.1"/>
    <property type="molecule type" value="Genomic_DNA"/>
</dbReference>
<feature type="transmembrane region" description="Helical" evidence="1">
    <location>
        <begin position="14"/>
        <end position="37"/>
    </location>
</feature>
<organism evidence="2 3">
    <name type="scientific">Crepidotus variabilis</name>
    <dbReference type="NCBI Taxonomy" id="179855"/>
    <lineage>
        <taxon>Eukaryota</taxon>
        <taxon>Fungi</taxon>
        <taxon>Dikarya</taxon>
        <taxon>Basidiomycota</taxon>
        <taxon>Agaricomycotina</taxon>
        <taxon>Agaricomycetes</taxon>
        <taxon>Agaricomycetidae</taxon>
        <taxon>Agaricales</taxon>
        <taxon>Agaricineae</taxon>
        <taxon>Crepidotaceae</taxon>
        <taxon>Crepidotus</taxon>
    </lineage>
</organism>
<dbReference type="PROSITE" id="PS51257">
    <property type="entry name" value="PROKAR_LIPOPROTEIN"/>
    <property type="match status" value="1"/>
</dbReference>
<evidence type="ECO:0000313" key="2">
    <source>
        <dbReference type="EMBL" id="KAF9531064.1"/>
    </source>
</evidence>
<name>A0A9P6JSR9_9AGAR</name>
<proteinExistence type="predicted"/>
<comment type="caution">
    <text evidence="2">The sequence shown here is derived from an EMBL/GenBank/DDBJ whole genome shotgun (WGS) entry which is preliminary data.</text>
</comment>
<protein>
    <submittedName>
        <fullName evidence="2">Uncharacterized protein</fullName>
    </submittedName>
</protein>
<keyword evidence="1" id="KW-0812">Transmembrane</keyword>
<keyword evidence="1" id="KW-1133">Transmembrane helix</keyword>
<evidence type="ECO:0000313" key="3">
    <source>
        <dbReference type="Proteomes" id="UP000807306"/>
    </source>
</evidence>
<keyword evidence="3" id="KW-1185">Reference proteome</keyword>
<reference evidence="2" key="1">
    <citation type="submission" date="2020-11" db="EMBL/GenBank/DDBJ databases">
        <authorList>
            <consortium name="DOE Joint Genome Institute"/>
            <person name="Ahrendt S."/>
            <person name="Riley R."/>
            <person name="Andreopoulos W."/>
            <person name="Labutti K."/>
            <person name="Pangilinan J."/>
            <person name="Ruiz-Duenas F.J."/>
            <person name="Barrasa J.M."/>
            <person name="Sanchez-Garcia M."/>
            <person name="Camarero S."/>
            <person name="Miyauchi S."/>
            <person name="Serrano A."/>
            <person name="Linde D."/>
            <person name="Babiker R."/>
            <person name="Drula E."/>
            <person name="Ayuso-Fernandez I."/>
            <person name="Pacheco R."/>
            <person name="Padilla G."/>
            <person name="Ferreira P."/>
            <person name="Barriuso J."/>
            <person name="Kellner H."/>
            <person name="Castanera R."/>
            <person name="Alfaro M."/>
            <person name="Ramirez L."/>
            <person name="Pisabarro A.G."/>
            <person name="Kuo A."/>
            <person name="Tritt A."/>
            <person name="Lipzen A."/>
            <person name="He G."/>
            <person name="Yan M."/>
            <person name="Ng V."/>
            <person name="Cullen D."/>
            <person name="Martin F."/>
            <person name="Rosso M.-N."/>
            <person name="Henrissat B."/>
            <person name="Hibbett D."/>
            <person name="Martinez A.T."/>
            <person name="Grigoriev I.V."/>
        </authorList>
    </citation>
    <scope>NUCLEOTIDE SEQUENCE</scope>
    <source>
        <strain evidence="2">CBS 506.95</strain>
    </source>
</reference>
<dbReference type="AlphaFoldDB" id="A0A9P6JSR9"/>
<evidence type="ECO:0000256" key="1">
    <source>
        <dbReference type="SAM" id="Phobius"/>
    </source>
</evidence>